<sequence length="183" mass="20077">MAASGRLSQAEFVTRLGQLFEQSKEEHSVYITQKAYEGDDATPGPAVLLRVTDGRDDKKKRAKFSTVVPTAEVNEFFAQHYLPQLRASLTAATLRKRDKAKERKVAKSLAALRERREKNGGEEPVEGVGSKRGAGHRKRQRAEKRAARLRKEKAAAAQKIKASKATAGTSSSAPDDDTIMIDA</sequence>
<dbReference type="InterPro" id="IPR009018">
    <property type="entry name" value="Signal_recog_particle_SRP9/14"/>
</dbReference>
<dbReference type="Pfam" id="PF02290">
    <property type="entry name" value="SRP14"/>
    <property type="match status" value="1"/>
</dbReference>
<comment type="caution">
    <text evidence="9">The sequence shown here is derived from an EMBL/GenBank/DDBJ whole genome shotgun (WGS) entry which is preliminary data.</text>
</comment>
<dbReference type="Proteomes" id="UP001176521">
    <property type="component" value="Unassembled WGS sequence"/>
</dbReference>
<feature type="region of interest" description="Disordered" evidence="8">
    <location>
        <begin position="93"/>
        <end position="183"/>
    </location>
</feature>
<comment type="subunit">
    <text evidence="7">Component of a fungal signal recognition particle (SRP) complex that consists of a 7SL RNA molecule (scR1) and at least six protein subunits: SRP72, SRP68, SRP54, SEC65, SRP21 and SRP14.</text>
</comment>
<dbReference type="GO" id="GO:0008312">
    <property type="term" value="F:7S RNA binding"/>
    <property type="evidence" value="ECO:0007669"/>
    <property type="project" value="UniProtKB-UniRule"/>
</dbReference>
<dbReference type="AlphaFoldDB" id="A0AAN6GEQ8"/>
<dbReference type="GO" id="GO:0030942">
    <property type="term" value="F:endoplasmic reticulum signal peptide binding"/>
    <property type="evidence" value="ECO:0007669"/>
    <property type="project" value="UniProtKB-UniRule"/>
</dbReference>
<accession>A0AAN6GEQ8</accession>
<evidence type="ECO:0000256" key="7">
    <source>
        <dbReference type="RuleBase" id="RU368100"/>
    </source>
</evidence>
<keyword evidence="5 7" id="KW-0733">Signal recognition particle</keyword>
<keyword evidence="10" id="KW-1185">Reference proteome</keyword>
<evidence type="ECO:0000256" key="5">
    <source>
        <dbReference type="ARBA" id="ARBA00023135"/>
    </source>
</evidence>
<evidence type="ECO:0000256" key="1">
    <source>
        <dbReference type="ARBA" id="ARBA00004496"/>
    </source>
</evidence>
<dbReference type="GO" id="GO:0005786">
    <property type="term" value="C:signal recognition particle, endoplasmic reticulum targeting"/>
    <property type="evidence" value="ECO:0007669"/>
    <property type="project" value="UniProtKB-UniRule"/>
</dbReference>
<comment type="function">
    <text evidence="7">Component of the signal recognition particle (SRP) complex, a ribonucleoprotein complex that mediates the cotranslational targeting of secretory and membrane proteins to the endoplasmic reticulum (ER).</text>
</comment>
<dbReference type="EMBL" id="JAPDMQ010000245">
    <property type="protein sequence ID" value="KAK0529362.1"/>
    <property type="molecule type" value="Genomic_DNA"/>
</dbReference>
<feature type="compositionally biased region" description="Basic residues" evidence="8">
    <location>
        <begin position="133"/>
        <end position="151"/>
    </location>
</feature>
<evidence type="ECO:0000313" key="10">
    <source>
        <dbReference type="Proteomes" id="UP001176521"/>
    </source>
</evidence>
<dbReference type="PANTHER" id="PTHR12013">
    <property type="entry name" value="SIGNAL RECOGNITION PARTICLE 14 KD PROTEIN"/>
    <property type="match status" value="1"/>
</dbReference>
<name>A0AAN6GEQ8_9BASI</name>
<comment type="similarity">
    <text evidence="2 7">Belongs to the SRP14 family.</text>
</comment>
<dbReference type="GO" id="GO:0006614">
    <property type="term" value="P:SRP-dependent cotranslational protein targeting to membrane"/>
    <property type="evidence" value="ECO:0007669"/>
    <property type="project" value="UniProtKB-UniRule"/>
</dbReference>
<gene>
    <name evidence="9" type="ORF">OC842_004256</name>
</gene>
<feature type="compositionally biased region" description="Basic and acidic residues" evidence="8">
    <location>
        <begin position="112"/>
        <end position="121"/>
    </location>
</feature>
<evidence type="ECO:0000256" key="8">
    <source>
        <dbReference type="SAM" id="MobiDB-lite"/>
    </source>
</evidence>
<feature type="compositionally biased region" description="Low complexity" evidence="8">
    <location>
        <begin position="155"/>
        <end position="173"/>
    </location>
</feature>
<dbReference type="Gene3D" id="3.30.720.10">
    <property type="entry name" value="Signal recognition particle alu RNA binding heterodimer, srp9/1"/>
    <property type="match status" value="1"/>
</dbReference>
<dbReference type="InterPro" id="IPR003210">
    <property type="entry name" value="Signal_recog_particle_SRP14"/>
</dbReference>
<feature type="compositionally biased region" description="Acidic residues" evidence="8">
    <location>
        <begin position="174"/>
        <end position="183"/>
    </location>
</feature>
<evidence type="ECO:0000256" key="4">
    <source>
        <dbReference type="ARBA" id="ARBA00022884"/>
    </source>
</evidence>
<evidence type="ECO:0000256" key="6">
    <source>
        <dbReference type="ARBA" id="ARBA00023274"/>
    </source>
</evidence>
<keyword evidence="6 7" id="KW-0687">Ribonucleoprotein</keyword>
<dbReference type="SUPFAM" id="SSF54762">
    <property type="entry name" value="Signal recognition particle alu RNA binding heterodimer, SRP9/14"/>
    <property type="match status" value="1"/>
</dbReference>
<evidence type="ECO:0000313" key="9">
    <source>
        <dbReference type="EMBL" id="KAK0529362.1"/>
    </source>
</evidence>
<proteinExistence type="inferred from homology"/>
<protein>
    <recommendedName>
        <fullName evidence="7">Signal recognition particle subunit SRP14</fullName>
    </recommendedName>
    <alternativeName>
        <fullName evidence="7">Signal recognition particle 14 kDa protein</fullName>
    </alternativeName>
</protein>
<comment type="subcellular location">
    <subcellularLocation>
        <location evidence="1 7">Cytoplasm</location>
    </subcellularLocation>
</comment>
<keyword evidence="4 7" id="KW-0694">RNA-binding</keyword>
<organism evidence="9 10">
    <name type="scientific">Tilletia horrida</name>
    <dbReference type="NCBI Taxonomy" id="155126"/>
    <lineage>
        <taxon>Eukaryota</taxon>
        <taxon>Fungi</taxon>
        <taxon>Dikarya</taxon>
        <taxon>Basidiomycota</taxon>
        <taxon>Ustilaginomycotina</taxon>
        <taxon>Exobasidiomycetes</taxon>
        <taxon>Tilletiales</taxon>
        <taxon>Tilletiaceae</taxon>
        <taxon>Tilletia</taxon>
    </lineage>
</organism>
<evidence type="ECO:0000256" key="3">
    <source>
        <dbReference type="ARBA" id="ARBA00022490"/>
    </source>
</evidence>
<evidence type="ECO:0000256" key="2">
    <source>
        <dbReference type="ARBA" id="ARBA00010349"/>
    </source>
</evidence>
<keyword evidence="3 7" id="KW-0963">Cytoplasm</keyword>
<reference evidence="9" key="1">
    <citation type="journal article" date="2023" name="PhytoFront">
        <title>Draft Genome Resources of Seven Strains of Tilletia horrida, Causal Agent of Kernel Smut of Rice.</title>
        <authorList>
            <person name="Khanal S."/>
            <person name="Antony Babu S."/>
            <person name="Zhou X.G."/>
        </authorList>
    </citation>
    <scope>NUCLEOTIDE SEQUENCE</scope>
    <source>
        <strain evidence="9">TX3</strain>
    </source>
</reference>